<name>A0AAX2UP47_AERVE</name>
<reference evidence="2" key="1">
    <citation type="submission" date="2017-10" db="EMBL/GenBank/DDBJ databases">
        <authorList>
            <person name="Colston S.M."/>
            <person name="Graf J."/>
        </authorList>
    </citation>
    <scope>NUCLEOTIDE SEQUENCE</scope>
    <source>
        <strain evidence="2">BAQ071013-135</strain>
    </source>
</reference>
<evidence type="ECO:0000313" key="3">
    <source>
        <dbReference type="Proteomes" id="UP000796104"/>
    </source>
</evidence>
<keyword evidence="1" id="KW-0472">Membrane</keyword>
<comment type="caution">
    <text evidence="2">The sequence shown here is derived from an EMBL/GenBank/DDBJ whole genome shotgun (WGS) entry which is preliminary data.</text>
</comment>
<gene>
    <name evidence="2" type="ORF">CF123_18780</name>
</gene>
<organism evidence="2 3">
    <name type="scientific">Aeromonas veronii</name>
    <dbReference type="NCBI Taxonomy" id="654"/>
    <lineage>
        <taxon>Bacteria</taxon>
        <taxon>Pseudomonadati</taxon>
        <taxon>Pseudomonadota</taxon>
        <taxon>Gammaproteobacteria</taxon>
        <taxon>Aeromonadales</taxon>
        <taxon>Aeromonadaceae</taxon>
        <taxon>Aeromonas</taxon>
    </lineage>
</organism>
<proteinExistence type="predicted"/>
<reference evidence="2" key="2">
    <citation type="journal article" date="2019" name="PLoS ONE">
        <title>Identification and characterization of putative Aeromonas spp. T3SS effectors.</title>
        <authorList>
            <person name="Rangel L.T."/>
            <person name="Marden J."/>
            <person name="Colston S."/>
            <person name="Setubal J.C."/>
            <person name="Graf J."/>
            <person name="Gogarten J.P."/>
        </authorList>
    </citation>
    <scope>NUCLEOTIDE SEQUENCE</scope>
    <source>
        <strain evidence="2">BAQ071013-135</strain>
    </source>
</reference>
<dbReference type="AlphaFoldDB" id="A0AAX2UP47"/>
<dbReference type="Proteomes" id="UP000796104">
    <property type="component" value="Unassembled WGS sequence"/>
</dbReference>
<dbReference type="EMBL" id="PDXJ01000026">
    <property type="protein sequence ID" value="TND51914.1"/>
    <property type="molecule type" value="Genomic_DNA"/>
</dbReference>
<sequence length="61" mass="6842">MYTLYAIGIFFGLLILSLTLASISHHIKAISPIWYVAYILNKLSATAIPICILIDLFNLIF</sequence>
<keyword evidence="1" id="KW-1133">Transmembrane helix</keyword>
<protein>
    <submittedName>
        <fullName evidence="2">Uncharacterized protein</fullName>
    </submittedName>
</protein>
<feature type="transmembrane region" description="Helical" evidence="1">
    <location>
        <begin position="35"/>
        <end position="60"/>
    </location>
</feature>
<accession>A0AAX2UP47</accession>
<keyword evidence="1" id="KW-0812">Transmembrane</keyword>
<evidence type="ECO:0000256" key="1">
    <source>
        <dbReference type="SAM" id="Phobius"/>
    </source>
</evidence>
<feature type="transmembrane region" description="Helical" evidence="1">
    <location>
        <begin position="6"/>
        <end position="23"/>
    </location>
</feature>
<evidence type="ECO:0000313" key="2">
    <source>
        <dbReference type="EMBL" id="TND51914.1"/>
    </source>
</evidence>